<gene>
    <name evidence="1" type="ORF">EJB05_42571</name>
</gene>
<comment type="caution">
    <text evidence="1">The sequence shown here is derived from an EMBL/GenBank/DDBJ whole genome shotgun (WGS) entry which is preliminary data.</text>
</comment>
<reference evidence="1 2" key="1">
    <citation type="journal article" date="2019" name="Sci. Rep.">
        <title>A high-quality genome of Eragrostis curvula grass provides insights into Poaceae evolution and supports new strategies to enhance forage quality.</title>
        <authorList>
            <person name="Carballo J."/>
            <person name="Santos B.A.C.M."/>
            <person name="Zappacosta D."/>
            <person name="Garbus I."/>
            <person name="Selva J.P."/>
            <person name="Gallo C.A."/>
            <person name="Diaz A."/>
            <person name="Albertini E."/>
            <person name="Caccamo M."/>
            <person name="Echenique V."/>
        </authorList>
    </citation>
    <scope>NUCLEOTIDE SEQUENCE [LARGE SCALE GENOMIC DNA]</scope>
    <source>
        <strain evidence="2">cv. Victoria</strain>
        <tissue evidence="1">Leaf</tissue>
    </source>
</reference>
<evidence type="ECO:0000313" key="2">
    <source>
        <dbReference type="Proteomes" id="UP000324897"/>
    </source>
</evidence>
<name>A0A5J9TCI5_9POAL</name>
<accession>A0A5J9TCI5</accession>
<keyword evidence="2" id="KW-1185">Reference proteome</keyword>
<dbReference type="AlphaFoldDB" id="A0A5J9TCI5"/>
<sequence length="199" mass="21370">VSRIWKLPLSFGCPNPHRDLGPFHRGNSARGSTPPAILGHHLNVRWAKISPRQFPCSSSIPGEREKKNSSAVLPFLPRRLARLSRADAPSLSLAPDSTPPPQIVRPLHVDLSPRNFGIQFTPSSPIPPFPTRPSLGTSPSPKGAAACRRHGGSAGMMAHGIFSPLTPKWHNGLSTLVDGDVIVAGKIPFVILIHGKFPP</sequence>
<evidence type="ECO:0000313" key="1">
    <source>
        <dbReference type="EMBL" id="TVU09130.1"/>
    </source>
</evidence>
<dbReference type="Gramene" id="TVU09130">
    <property type="protein sequence ID" value="TVU09130"/>
    <property type="gene ID" value="EJB05_42571"/>
</dbReference>
<dbReference type="EMBL" id="RWGY01000039">
    <property type="protein sequence ID" value="TVU09130.1"/>
    <property type="molecule type" value="Genomic_DNA"/>
</dbReference>
<dbReference type="Proteomes" id="UP000324897">
    <property type="component" value="Chromosome 3"/>
</dbReference>
<feature type="non-terminal residue" evidence="1">
    <location>
        <position position="1"/>
    </location>
</feature>
<organism evidence="1 2">
    <name type="scientific">Eragrostis curvula</name>
    <name type="common">weeping love grass</name>
    <dbReference type="NCBI Taxonomy" id="38414"/>
    <lineage>
        <taxon>Eukaryota</taxon>
        <taxon>Viridiplantae</taxon>
        <taxon>Streptophyta</taxon>
        <taxon>Embryophyta</taxon>
        <taxon>Tracheophyta</taxon>
        <taxon>Spermatophyta</taxon>
        <taxon>Magnoliopsida</taxon>
        <taxon>Liliopsida</taxon>
        <taxon>Poales</taxon>
        <taxon>Poaceae</taxon>
        <taxon>PACMAD clade</taxon>
        <taxon>Chloridoideae</taxon>
        <taxon>Eragrostideae</taxon>
        <taxon>Eragrostidinae</taxon>
        <taxon>Eragrostis</taxon>
    </lineage>
</organism>
<protein>
    <submittedName>
        <fullName evidence="1">Uncharacterized protein</fullName>
    </submittedName>
</protein>
<proteinExistence type="predicted"/>
<feature type="non-terminal residue" evidence="1">
    <location>
        <position position="199"/>
    </location>
</feature>